<dbReference type="SMART" id="SM01230">
    <property type="entry name" value="Gln-synt_C"/>
    <property type="match status" value="1"/>
</dbReference>
<sequence length="473" mass="51563">MDLTHGVVYTPHTLQLDKWNPDRLNESGCNYVRIYWVDLANTRRCRILPIEHFKALLKSNRPGVNIAKVTLGVVYLTLAPGFAPIGEYLYAIDIASLRPCPFAPGHFAVLGQFEEKTALTGPNDKPSVEVNLCPRTLLRRITQELKQSYNTEFLVGFETEFILLKSTDPVEPASIHDFSASVGLLAGSLPTQILQEIADALVTSGIKLEMYHTEAAPGQYEIVGVPRTPLEAADALVFTREIIVQIAGKHGLHASFAPRPFMYSAGSSTHAHISVHNTSGEPKPADEMSKHESAFLAGLMAHLPAIVALTLPTSASYARMTDGVWSGGTYVNWGTENREAPVRLTNFHSPSSRNFELRFIDGTANPHIALAAVLAAGLIGIRDSTPLEVKDCSGTKSAAELTEEERKTLGITTRMSLSLAEARAALEKDSELSALLGADFIEAFSAVNKTLDAELNGHSESKEQKLTRLVKFY</sequence>
<dbReference type="InterPro" id="IPR014746">
    <property type="entry name" value="Gln_synth/guanido_kin_cat_dom"/>
</dbReference>
<proteinExistence type="inferred from homology"/>
<comment type="caution">
    <text evidence="6">The sequence shown here is derived from an EMBL/GenBank/DDBJ whole genome shotgun (WGS) entry which is preliminary data.</text>
</comment>
<dbReference type="EMBL" id="JAWWNJ010000023">
    <property type="protein sequence ID" value="KAK7032848.1"/>
    <property type="molecule type" value="Genomic_DNA"/>
</dbReference>
<dbReference type="GO" id="GO:0051213">
    <property type="term" value="F:dioxygenase activity"/>
    <property type="evidence" value="ECO:0007669"/>
    <property type="project" value="UniProtKB-KW"/>
</dbReference>
<dbReference type="Gene3D" id="3.30.590.10">
    <property type="entry name" value="Glutamine synthetase/guanido kinase, catalytic domain"/>
    <property type="match status" value="1"/>
</dbReference>
<reference evidence="6 7" key="1">
    <citation type="journal article" date="2024" name="J Genomics">
        <title>Draft genome sequencing and assembly of Favolaschia claudopus CIRM-BRFM 2984 isolated from oak limbs.</title>
        <authorList>
            <person name="Navarro D."/>
            <person name="Drula E."/>
            <person name="Chaduli D."/>
            <person name="Cazenave R."/>
            <person name="Ahrendt S."/>
            <person name="Wang J."/>
            <person name="Lipzen A."/>
            <person name="Daum C."/>
            <person name="Barry K."/>
            <person name="Grigoriev I.V."/>
            <person name="Favel A."/>
            <person name="Rosso M.N."/>
            <person name="Martin F."/>
        </authorList>
    </citation>
    <scope>NUCLEOTIDE SEQUENCE [LARGE SCALE GENOMIC DNA]</scope>
    <source>
        <strain evidence="6 7">CIRM-BRFM 2984</strain>
    </source>
</reference>
<dbReference type="Proteomes" id="UP001362999">
    <property type="component" value="Unassembled WGS sequence"/>
</dbReference>
<dbReference type="GO" id="GO:0004356">
    <property type="term" value="F:glutamine synthetase activity"/>
    <property type="evidence" value="ECO:0007669"/>
    <property type="project" value="InterPro"/>
</dbReference>
<dbReference type="InterPro" id="IPR008146">
    <property type="entry name" value="Gln_synth_cat_dom"/>
</dbReference>
<accession>A0AAW0C2H7</accession>
<organism evidence="6 7">
    <name type="scientific">Favolaschia claudopus</name>
    <dbReference type="NCBI Taxonomy" id="2862362"/>
    <lineage>
        <taxon>Eukaryota</taxon>
        <taxon>Fungi</taxon>
        <taxon>Dikarya</taxon>
        <taxon>Basidiomycota</taxon>
        <taxon>Agaricomycotina</taxon>
        <taxon>Agaricomycetes</taxon>
        <taxon>Agaricomycetidae</taxon>
        <taxon>Agaricales</taxon>
        <taxon>Marasmiineae</taxon>
        <taxon>Mycenaceae</taxon>
        <taxon>Favolaschia</taxon>
    </lineage>
</organism>
<name>A0AAW0C2H7_9AGAR</name>
<dbReference type="Pfam" id="PF00120">
    <property type="entry name" value="Gln-synt_C"/>
    <property type="match status" value="1"/>
</dbReference>
<comment type="similarity">
    <text evidence="3 4">Belongs to the glutamine synthetase family.</text>
</comment>
<evidence type="ECO:0000256" key="2">
    <source>
        <dbReference type="ARBA" id="ARBA00022598"/>
    </source>
</evidence>
<dbReference type="Gene3D" id="3.10.20.70">
    <property type="entry name" value="Glutamine synthetase, N-terminal domain"/>
    <property type="match status" value="1"/>
</dbReference>
<evidence type="ECO:0000313" key="6">
    <source>
        <dbReference type="EMBL" id="KAK7032848.1"/>
    </source>
</evidence>
<dbReference type="GO" id="GO:0006542">
    <property type="term" value="P:glutamine biosynthetic process"/>
    <property type="evidence" value="ECO:0007669"/>
    <property type="project" value="InterPro"/>
</dbReference>
<dbReference type="InterPro" id="IPR036651">
    <property type="entry name" value="Gln_synt_N_sf"/>
</dbReference>
<keyword evidence="6" id="KW-0223">Dioxygenase</keyword>
<evidence type="ECO:0000313" key="7">
    <source>
        <dbReference type="Proteomes" id="UP001362999"/>
    </source>
</evidence>
<evidence type="ECO:0000259" key="5">
    <source>
        <dbReference type="PROSITE" id="PS51987"/>
    </source>
</evidence>
<keyword evidence="7" id="KW-1185">Reference proteome</keyword>
<dbReference type="PANTHER" id="PTHR43785:SF2">
    <property type="entry name" value="TYPE-1 GLUTAMINE SYNTHETASE 1"/>
    <property type="match status" value="1"/>
</dbReference>
<keyword evidence="6" id="KW-0560">Oxidoreductase</keyword>
<dbReference type="PROSITE" id="PS51987">
    <property type="entry name" value="GS_CATALYTIC"/>
    <property type="match status" value="1"/>
</dbReference>
<dbReference type="AlphaFoldDB" id="A0AAW0C2H7"/>
<dbReference type="PANTHER" id="PTHR43785">
    <property type="entry name" value="GAMMA-GLUTAMYLPUTRESCINE SYNTHETASE"/>
    <property type="match status" value="1"/>
</dbReference>
<protein>
    <recommendedName>
        <fullName evidence="1">Glutamine synthetase</fullName>
    </recommendedName>
</protein>
<evidence type="ECO:0000256" key="1">
    <source>
        <dbReference type="ARBA" id="ARBA00021364"/>
    </source>
</evidence>
<feature type="domain" description="GS catalytic" evidence="5">
    <location>
        <begin position="134"/>
        <end position="473"/>
    </location>
</feature>
<evidence type="ECO:0000256" key="4">
    <source>
        <dbReference type="RuleBase" id="RU000384"/>
    </source>
</evidence>
<keyword evidence="2" id="KW-0436">Ligase</keyword>
<dbReference type="SUPFAM" id="SSF55931">
    <property type="entry name" value="Glutamine synthetase/guanido kinase"/>
    <property type="match status" value="1"/>
</dbReference>
<evidence type="ECO:0000256" key="3">
    <source>
        <dbReference type="PROSITE-ProRule" id="PRU01331"/>
    </source>
</evidence>
<gene>
    <name evidence="6" type="ORF">R3P38DRAFT_2919256</name>
</gene>